<dbReference type="AlphaFoldDB" id="A0A9D1LHZ5"/>
<dbReference type="EMBL" id="DVMT01000041">
    <property type="protein sequence ID" value="HIU40464.1"/>
    <property type="molecule type" value="Genomic_DNA"/>
</dbReference>
<organism evidence="1 2">
    <name type="scientific">Candidatus Aphodocola excrementigallinarum</name>
    <dbReference type="NCBI Taxonomy" id="2840670"/>
    <lineage>
        <taxon>Bacteria</taxon>
        <taxon>Bacillati</taxon>
        <taxon>Bacillota</taxon>
        <taxon>Bacilli</taxon>
        <taxon>Candidatus Aphodocola</taxon>
    </lineage>
</organism>
<name>A0A9D1LHZ5_9FIRM</name>
<evidence type="ECO:0000313" key="2">
    <source>
        <dbReference type="Proteomes" id="UP000824074"/>
    </source>
</evidence>
<gene>
    <name evidence="1" type="ORF">IAB68_04110</name>
</gene>
<comment type="caution">
    <text evidence="1">The sequence shown here is derived from an EMBL/GenBank/DDBJ whole genome shotgun (WGS) entry which is preliminary data.</text>
</comment>
<reference evidence="1" key="1">
    <citation type="submission" date="2020-10" db="EMBL/GenBank/DDBJ databases">
        <authorList>
            <person name="Gilroy R."/>
        </authorList>
    </citation>
    <scope>NUCLEOTIDE SEQUENCE</scope>
    <source>
        <strain evidence="1">CHK193-30670</strain>
    </source>
</reference>
<dbReference type="Proteomes" id="UP000824074">
    <property type="component" value="Unassembled WGS sequence"/>
</dbReference>
<protein>
    <submittedName>
        <fullName evidence="1">Uncharacterized protein</fullName>
    </submittedName>
</protein>
<proteinExistence type="predicted"/>
<accession>A0A9D1LHZ5</accession>
<dbReference type="InterPro" id="IPR056239">
    <property type="entry name" value="Phage_YunG-like"/>
</dbReference>
<evidence type="ECO:0000313" key="1">
    <source>
        <dbReference type="EMBL" id="HIU40464.1"/>
    </source>
</evidence>
<reference evidence="1" key="2">
    <citation type="journal article" date="2021" name="PeerJ">
        <title>Extensive microbial diversity within the chicken gut microbiome revealed by metagenomics and culture.</title>
        <authorList>
            <person name="Gilroy R."/>
            <person name="Ravi A."/>
            <person name="Getino M."/>
            <person name="Pursley I."/>
            <person name="Horton D.L."/>
            <person name="Alikhan N.F."/>
            <person name="Baker D."/>
            <person name="Gharbi K."/>
            <person name="Hall N."/>
            <person name="Watson M."/>
            <person name="Adriaenssens E.M."/>
            <person name="Foster-Nyarko E."/>
            <person name="Jarju S."/>
            <person name="Secka A."/>
            <person name="Antonio M."/>
            <person name="Oren A."/>
            <person name="Chaudhuri R.R."/>
            <person name="La Ragione R."/>
            <person name="Hildebrand F."/>
            <person name="Pallen M.J."/>
        </authorList>
    </citation>
    <scope>NUCLEOTIDE SEQUENCE</scope>
    <source>
        <strain evidence="1">CHK193-30670</strain>
    </source>
</reference>
<dbReference type="Pfam" id="PF24591">
    <property type="entry name" value="Phage_YunG-like"/>
    <property type="match status" value="1"/>
</dbReference>
<sequence>MDIIDVINIINETYENIYKEFNSSFMYSSAQITFTNGYCYDFFCMLKRFYPNASLMMKNDKMHCAALIDDNLYDATGIRDDLFDFHLATGTDMEYIYKYYGFFKGRFKTLLTNEVVKNVLSNKKSYVKTLNK</sequence>